<evidence type="ECO:0000256" key="2">
    <source>
        <dbReference type="SAM" id="MobiDB-lite"/>
    </source>
</evidence>
<evidence type="ECO:0000259" key="3">
    <source>
        <dbReference type="Pfam" id="PF18821"/>
    </source>
</evidence>
<gene>
    <name evidence="4" type="ORF">FXF03_00545</name>
</gene>
<dbReference type="EMBL" id="VSIJ01000002">
    <property type="protein sequence ID" value="TXX67492.1"/>
    <property type="molecule type" value="Genomic_DNA"/>
</dbReference>
<reference evidence="4 5" key="1">
    <citation type="submission" date="2019-06" db="EMBL/GenBank/DDBJ databases">
        <title>Vibrio cholerae phylogeny based on whole-genome sequencing reveals genetic diversity and population strucutre.</title>
        <authorList>
            <person name="Zhiqiu Y."/>
            <person name="Bin L."/>
            <person name="Lingyan J."/>
        </authorList>
    </citation>
    <scope>NUCLEOTIDE SEQUENCE [LARGE SCALE GENOMIC DNA]</scope>
    <source>
        <strain evidence="4 5">N2814</strain>
    </source>
</reference>
<protein>
    <recommendedName>
        <fullName evidence="3">Large polyvalent protein-associated domain-containing protein</fullName>
    </recommendedName>
</protein>
<sequence>MLVRVRDGKSGVIEYLIYGQKSGRDHTRDELDERICIDGNIQLTDEIINDLKLDDRPANYLHITLSFSEKDISEEKIEEAYNKYKSLLMSAYRSDEYNVYAEIHYPKIKSYVDWKTGEVVERFPHVHMVLPMRNLLTDKYLNPYGKYDKNIKHFDALQEHVNISMGISSPYDSQRENVIKLDGSDFISRYKGDTFKGSSKEFKYQILDIISEKDIRTVESFEKELSLIGEVSRGKIGSDDEYLKVRPFGEKKFVRLKESCFKDDFIINRILKRERPTKKTVDSLVKEWVELKSKEIKYIHTASPKVRNQYYQLDRNAKEVFINDFENKHFNKDDTGRPQRQEASNQFSFERNRLRGFTEIRNGLPSMPPRGLVRADRERAAATESLLSVNEYDNVESQRASRDHELRRSSDWHRGNRRGGLLTGLPEGNLSTGLPVLEGFKGNELPNKASRSLRHSDIYINRSKALGYGLPIRFKLTEKSNYVARPESFVEQMLADHIKDKTYQQELDYFRVIRAKLDPDYLLDHFEKSHGLIKNDYSIFYAKDGTPRIRIEKTAFNVSDFCTKHMQLPWEETKALLSDLYKKQLSEKEEERLFNSISFASSYATGYQSKAKLSRLEETIWIFRHLQRQESYEESFMALNNVEKYRTELPKEDDNEIINADISLSAIADNFRRQQMLARELQVKLNELVAIKDLENKKIEFADSKTGEKVFKDLGHVIILNHRKPSNEHVAAALMLASEKFGAVKLSGTKAFKQQVIDIAVAKNLNIVFDSSKLQKQFLDAKAAFKEHQEKQGISPIESNLGEINSIDIVGRRDMEVSPTAKIIKSALQDSDRIKSDLAREEITDLDALAYSHLRTLKTYEGTVGHRYVQEAISSGIEHKQEYAESVDKAKPVVDKETVSNDAGSVDLKAQQEASPVADEEVLVTLVNHGVAPYMHKKGASQSYFVELSNGDVKWGVGLNEAIQKSKARIGDVVDVRRVGEKEVVVPVLLKDDQGKTIGRDNLNTIRNEWVVEVKGTTLIPTPAQEEAKSNDAIPELIPEEKRTFDVDSLKRSLKQKRYQGETTVSAKAAESVKLKEVLSSLNVMAWESIKAEGDNHQSPWMDSKGTVYSTMGDHIELPNKLSDKSEGYKLGFDNQLIRLSFNVKDEFGDACLTVNVGDKQIITKQQQDKLVEFANENNAKILFCRGEPKDGYTEITLEQLKAECNKDIYDFKDVLPKTMDEYKQAFAELERDLSRELNNLLSLSKSESMSEQHLDALDEKCEMLETRCKTLTTSYLDIDNWGVNSNSLAHMEANKLVDRLIQALGNERLVMENDRLFMENGSMFIEATTITTGYSWNEEKQKLQVTFNGASPSMIPDEVLEKIVKQDAFLSHYSAETVKTGYVDRQVAGAVQPIAKDYDFNGNVVSLSEDKPQLKM</sequence>
<feature type="compositionally biased region" description="Basic and acidic residues" evidence="2">
    <location>
        <begin position="399"/>
        <end position="414"/>
    </location>
</feature>
<feature type="coiled-coil region" evidence="1">
    <location>
        <begin position="1220"/>
        <end position="1275"/>
    </location>
</feature>
<evidence type="ECO:0000313" key="5">
    <source>
        <dbReference type="Proteomes" id="UP000323819"/>
    </source>
</evidence>
<evidence type="ECO:0000313" key="4">
    <source>
        <dbReference type="EMBL" id="TXX67492.1"/>
    </source>
</evidence>
<dbReference type="Pfam" id="PF18821">
    <property type="entry name" value="LPD7"/>
    <property type="match status" value="1"/>
</dbReference>
<evidence type="ECO:0000256" key="1">
    <source>
        <dbReference type="SAM" id="Coils"/>
    </source>
</evidence>
<comment type="caution">
    <text evidence="4">The sequence shown here is derived from an EMBL/GenBank/DDBJ whole genome shotgun (WGS) entry which is preliminary data.</text>
</comment>
<accession>A0ABD7SSH9</accession>
<name>A0ABD7SSH9_VIBCL</name>
<proteinExistence type="predicted"/>
<organism evidence="4 5">
    <name type="scientific">Vibrio cholerae</name>
    <dbReference type="NCBI Taxonomy" id="666"/>
    <lineage>
        <taxon>Bacteria</taxon>
        <taxon>Pseudomonadati</taxon>
        <taxon>Pseudomonadota</taxon>
        <taxon>Gammaproteobacteria</taxon>
        <taxon>Vibrionales</taxon>
        <taxon>Vibrionaceae</taxon>
        <taxon>Vibrio</taxon>
    </lineage>
</organism>
<dbReference type="RefSeq" id="WP_148521230.1">
    <property type="nucleotide sequence ID" value="NZ_VSIJ01000002.1"/>
</dbReference>
<dbReference type="InterPro" id="IPR040677">
    <property type="entry name" value="LPD7"/>
</dbReference>
<feature type="domain" description="Large polyvalent protein-associated" evidence="3">
    <location>
        <begin position="699"/>
        <end position="777"/>
    </location>
</feature>
<keyword evidence="1" id="KW-0175">Coiled coil</keyword>
<feature type="region of interest" description="Disordered" evidence="2">
    <location>
        <begin position="397"/>
        <end position="425"/>
    </location>
</feature>
<dbReference type="Proteomes" id="UP000323819">
    <property type="component" value="Unassembled WGS sequence"/>
</dbReference>